<dbReference type="EMBL" id="CP016786">
    <property type="protein sequence ID" value="ASW43894.1"/>
    <property type="molecule type" value="Genomic_DNA"/>
</dbReference>
<dbReference type="Proteomes" id="UP000264883">
    <property type="component" value="Chromosome"/>
</dbReference>
<dbReference type="AlphaFoldDB" id="A0A343JED6"/>
<sequence>MSFKDLQSFIKELERKGELVRVKVEVDPELEITEITDRVSKSYGKALLFEKVKGSKYPVLINAMGTYERMAMALGVKSLNDMGDVINDLMDMSSYMGVVKAVKSIPKLTRMASVFPIKLPIKGACQEVINHDPDLNELPIIKCWPEDGGKFLTLPLVITKDPETGIQNMGMYRMQVYDKNTTGMHWHWHKDGREIYEQYRKLGGKMPISVALGCDPAITYAATAPLPKMIDEMMFAGFLRKMPVNMVKSITNDIYVPADAEFIIEGYVDVNEPLRVEGPFGDHTGYYSLEDDYPVFHVTCITHKKKPVYPTTIVGKPPMEDCYMGKATERIFLPLFKMINPEIIDINFPLEGVFHSCVIISIDKKYPGHANKVINSVWGMGQMMYTKMVIVVDKDVDPQDTEAVAYNLFNNMEPQRDIVITEGPLDALDHASNTPLYGSRVGIDATRKWDIELQAREVKKEEVTAERKEEAKKLLEDLKDKGGILDFNLPYKEDLTKCILVSIDKTEAWQAKKVINSIEEKLKEVKLIAVFDKEIDPNNLSIVAWKLFNNIDAKRDLIIKEGTVGVDATRKLASEGHTRPWPKDIEMSQEMKEYVDRRWQEYGID</sequence>
<dbReference type="PANTHER" id="PTHR30108:SF17">
    <property type="entry name" value="FERULIC ACID DECARBOXYLASE 1"/>
    <property type="match status" value="1"/>
</dbReference>
<dbReference type="InterPro" id="IPR049383">
    <property type="entry name" value="UbiD-like_N"/>
</dbReference>
<dbReference type="Pfam" id="PF01977">
    <property type="entry name" value="UbiD"/>
    <property type="match status" value="1"/>
</dbReference>
<dbReference type="SUPFAM" id="SSF50475">
    <property type="entry name" value="FMN-binding split barrel"/>
    <property type="match status" value="1"/>
</dbReference>
<dbReference type="Gene3D" id="3.40.1670.10">
    <property type="entry name" value="UbiD C-terminal domain-like"/>
    <property type="match status" value="2"/>
</dbReference>
<dbReference type="InterPro" id="IPR022390">
    <property type="entry name" value="HBDC"/>
</dbReference>
<dbReference type="GO" id="GO:0008694">
    <property type="term" value="F:4-hydroxy-3-polyprenylbenzoate decarboxylase activity"/>
    <property type="evidence" value="ECO:0007669"/>
    <property type="project" value="TreeGrafter"/>
</dbReference>
<evidence type="ECO:0000256" key="2">
    <source>
        <dbReference type="SAM" id="Coils"/>
    </source>
</evidence>
<evidence type="ECO:0000313" key="6">
    <source>
        <dbReference type="EMBL" id="ASW43894.1"/>
    </source>
</evidence>
<name>A0A343JED6_9CLOT</name>
<protein>
    <submittedName>
        <fullName evidence="6">Menaquinone biosynthesis decarboxylase</fullName>
    </submittedName>
</protein>
<dbReference type="NCBIfam" id="TIGR03701">
    <property type="entry name" value="mena_SCO4490"/>
    <property type="match status" value="1"/>
</dbReference>
<reference evidence="6 7" key="1">
    <citation type="submission" date="2016-08" db="EMBL/GenBank/DDBJ databases">
        <title>Complete Genome Sequence Of The Indigo Reducing Clostridium isatidis DSM15098.</title>
        <authorList>
            <person name="Little G.T."/>
            <person name="Minton N.P."/>
        </authorList>
    </citation>
    <scope>NUCLEOTIDE SEQUENCE [LARGE SCALE GENOMIC DNA]</scope>
    <source>
        <strain evidence="6 7">DSM 15098</strain>
    </source>
</reference>
<dbReference type="Pfam" id="PF20695">
    <property type="entry name" value="UbiD_N"/>
    <property type="match status" value="1"/>
</dbReference>
<gene>
    <name evidence="6" type="ORF">BEN51_10480</name>
</gene>
<feature type="domain" description="3-octaprenyl-4-hydroxybenzoate carboxy-lyase-like C-terminal" evidence="5">
    <location>
        <begin position="483"/>
        <end position="565"/>
    </location>
</feature>
<dbReference type="InterPro" id="IPR048304">
    <property type="entry name" value="UbiD_Rift_dom"/>
</dbReference>
<keyword evidence="7" id="KW-1185">Reference proteome</keyword>
<dbReference type="SUPFAM" id="SSF143968">
    <property type="entry name" value="UbiD C-terminal domain-like"/>
    <property type="match status" value="2"/>
</dbReference>
<dbReference type="PANTHER" id="PTHR30108">
    <property type="entry name" value="3-OCTAPRENYL-4-HYDROXYBENZOATE CARBOXY-LYASE-RELATED"/>
    <property type="match status" value="1"/>
</dbReference>
<accession>A0A343JED6</accession>
<evidence type="ECO:0000313" key="7">
    <source>
        <dbReference type="Proteomes" id="UP000264883"/>
    </source>
</evidence>
<feature type="coiled-coil region" evidence="2">
    <location>
        <begin position="451"/>
        <end position="481"/>
    </location>
</feature>
<comment type="similarity">
    <text evidence="1">Belongs to the UbiD family.</text>
</comment>
<dbReference type="GO" id="GO:0006744">
    <property type="term" value="P:ubiquinone biosynthetic process"/>
    <property type="evidence" value="ECO:0007669"/>
    <property type="project" value="TreeGrafter"/>
</dbReference>
<dbReference type="NCBIfam" id="TIGR00148">
    <property type="entry name" value="UbiD family decarboxylase"/>
    <property type="match status" value="1"/>
</dbReference>
<dbReference type="KEGG" id="cia:BEN51_10480"/>
<proteinExistence type="inferred from homology"/>
<evidence type="ECO:0000259" key="3">
    <source>
        <dbReference type="Pfam" id="PF01977"/>
    </source>
</evidence>
<keyword evidence="2" id="KW-0175">Coiled coil</keyword>
<dbReference type="OrthoDB" id="9809841at2"/>
<feature type="domain" description="3-octaprenyl-4-hydroxybenzoate carboxy-lyase-like Rift-related" evidence="3">
    <location>
        <begin position="122"/>
        <end position="317"/>
    </location>
</feature>
<dbReference type="RefSeq" id="WP_119866029.1">
    <property type="nucleotide sequence ID" value="NZ_CP016786.1"/>
</dbReference>
<dbReference type="Gene3D" id="1.20.5.570">
    <property type="entry name" value="Single helix bin"/>
    <property type="match status" value="1"/>
</dbReference>
<feature type="domain" description="3-octaprenyl-4-hydroxybenzoate carboxy-lyase-like N-terminal" evidence="4">
    <location>
        <begin position="10"/>
        <end position="85"/>
    </location>
</feature>
<evidence type="ECO:0000259" key="4">
    <source>
        <dbReference type="Pfam" id="PF20695"/>
    </source>
</evidence>
<organism evidence="6 7">
    <name type="scientific">Clostridium isatidis</name>
    <dbReference type="NCBI Taxonomy" id="182773"/>
    <lineage>
        <taxon>Bacteria</taxon>
        <taxon>Bacillati</taxon>
        <taxon>Bacillota</taxon>
        <taxon>Clostridia</taxon>
        <taxon>Eubacteriales</taxon>
        <taxon>Clostridiaceae</taxon>
        <taxon>Clostridium</taxon>
    </lineage>
</organism>
<feature type="domain" description="3-octaprenyl-4-hydroxybenzoate carboxy-lyase-like C-terminal" evidence="5">
    <location>
        <begin position="322"/>
        <end position="445"/>
    </location>
</feature>
<dbReference type="InterPro" id="IPR049381">
    <property type="entry name" value="UbiD-like_C"/>
</dbReference>
<dbReference type="GO" id="GO:0005829">
    <property type="term" value="C:cytosol"/>
    <property type="evidence" value="ECO:0007669"/>
    <property type="project" value="TreeGrafter"/>
</dbReference>
<evidence type="ECO:0000259" key="5">
    <source>
        <dbReference type="Pfam" id="PF20696"/>
    </source>
</evidence>
<evidence type="ECO:0000256" key="1">
    <source>
        <dbReference type="ARBA" id="ARBA00010021"/>
    </source>
</evidence>
<dbReference type="InterPro" id="IPR002830">
    <property type="entry name" value="UbiD"/>
</dbReference>
<dbReference type="Pfam" id="PF20696">
    <property type="entry name" value="UbiD_C"/>
    <property type="match status" value="2"/>
</dbReference>